<gene>
    <name evidence="1" type="ORF">PSTT_11273</name>
</gene>
<evidence type="ECO:0000313" key="1">
    <source>
        <dbReference type="EMBL" id="POW03141.1"/>
    </source>
</evidence>
<dbReference type="VEuPathDB" id="FungiDB:PSHT_01926"/>
<protein>
    <submittedName>
        <fullName evidence="1">Uncharacterized protein</fullName>
    </submittedName>
</protein>
<dbReference type="EMBL" id="PKSL01000130">
    <property type="protein sequence ID" value="POW03141.1"/>
    <property type="molecule type" value="Genomic_DNA"/>
</dbReference>
<evidence type="ECO:0000313" key="2">
    <source>
        <dbReference type="Proteomes" id="UP000239156"/>
    </source>
</evidence>
<dbReference type="AlphaFoldDB" id="A0A2S4V0W2"/>
<proteinExistence type="predicted"/>
<reference evidence="1" key="1">
    <citation type="submission" date="2017-12" db="EMBL/GenBank/DDBJ databases">
        <title>Gene loss provides genomic basis for host adaptation in cereal stripe rust fungi.</title>
        <authorList>
            <person name="Xia C."/>
        </authorList>
    </citation>
    <scope>NUCLEOTIDE SEQUENCE [LARGE SCALE GENOMIC DNA]</scope>
    <source>
        <strain evidence="1">93-210</strain>
    </source>
</reference>
<keyword evidence="2" id="KW-1185">Reference proteome</keyword>
<organism evidence="1 2">
    <name type="scientific">Puccinia striiformis</name>
    <dbReference type="NCBI Taxonomy" id="27350"/>
    <lineage>
        <taxon>Eukaryota</taxon>
        <taxon>Fungi</taxon>
        <taxon>Dikarya</taxon>
        <taxon>Basidiomycota</taxon>
        <taxon>Pucciniomycotina</taxon>
        <taxon>Pucciniomycetes</taxon>
        <taxon>Pucciniales</taxon>
        <taxon>Pucciniaceae</taxon>
        <taxon>Puccinia</taxon>
    </lineage>
</organism>
<dbReference type="VEuPathDB" id="FungiDB:PSTT_11273"/>
<comment type="caution">
    <text evidence="1">The sequence shown here is derived from an EMBL/GenBank/DDBJ whole genome shotgun (WGS) entry which is preliminary data.</text>
</comment>
<name>A0A2S4V0W2_9BASI</name>
<dbReference type="PANTHER" id="PTHR33096:SF1">
    <property type="entry name" value="CXC1-LIKE CYSTEINE CLUSTER ASSOCIATED WITH KDZ TRANSPOSASES DOMAIN-CONTAINING PROTEIN"/>
    <property type="match status" value="1"/>
</dbReference>
<accession>A0A2S4V0W2</accession>
<dbReference type="Proteomes" id="UP000239156">
    <property type="component" value="Unassembled WGS sequence"/>
</dbReference>
<sequence length="343" mass="38927">MTTKLLLSCAPAEMDMQSDWVEFAPPVVVPLAAFDWIKLCITHFRLINPTIPVLTSKAQWQDQRDFQQNHLDTETAERERLAVYLDREATLTKVRRRIDQLAANRANPGTYDSIMEALVKLAEAPEERNAQLLVWHAKSKLYSHSVELHAERQPLYRGTHIGTTLSTRILAAIERCKRPILSSLNKFNGYQNDYLTNFDQQISALEEEVNGNTGIDSDFNMRPPDVFQSITSVDLGECEEIDKLVLVQSVLQEELSKHRSLMQRWAGDVLDLCQTIHWPATPDHPWFSLINSLPPPSIDVTGTKDGDLEIVTILDEEDNGSDIDGEEIKATEMMNLLNIADNY</sequence>
<dbReference type="PANTHER" id="PTHR33096">
    <property type="entry name" value="CXC2 DOMAIN-CONTAINING PROTEIN"/>
    <property type="match status" value="1"/>
</dbReference>